<gene>
    <name evidence="1" type="ORF">Pmani_033618</name>
</gene>
<sequence>MRTRPRPTTHHVTPHLLLVQTTTETHGVTPLRCLILMLRIILDFHICYYLVFTLHSDPLRVLPLQRSSEINFPRS</sequence>
<accession>A0AAE1NP48</accession>
<evidence type="ECO:0000313" key="1">
    <source>
        <dbReference type="EMBL" id="KAK4293700.1"/>
    </source>
</evidence>
<proteinExistence type="predicted"/>
<keyword evidence="2" id="KW-1185">Reference proteome</keyword>
<dbReference type="Proteomes" id="UP001292094">
    <property type="component" value="Unassembled WGS sequence"/>
</dbReference>
<name>A0AAE1NP48_9EUCA</name>
<dbReference type="AlphaFoldDB" id="A0AAE1NP48"/>
<comment type="caution">
    <text evidence="1">The sequence shown here is derived from an EMBL/GenBank/DDBJ whole genome shotgun (WGS) entry which is preliminary data.</text>
</comment>
<organism evidence="1 2">
    <name type="scientific">Petrolisthes manimaculis</name>
    <dbReference type="NCBI Taxonomy" id="1843537"/>
    <lineage>
        <taxon>Eukaryota</taxon>
        <taxon>Metazoa</taxon>
        <taxon>Ecdysozoa</taxon>
        <taxon>Arthropoda</taxon>
        <taxon>Crustacea</taxon>
        <taxon>Multicrustacea</taxon>
        <taxon>Malacostraca</taxon>
        <taxon>Eumalacostraca</taxon>
        <taxon>Eucarida</taxon>
        <taxon>Decapoda</taxon>
        <taxon>Pleocyemata</taxon>
        <taxon>Anomura</taxon>
        <taxon>Galatheoidea</taxon>
        <taxon>Porcellanidae</taxon>
        <taxon>Petrolisthes</taxon>
    </lineage>
</organism>
<reference evidence="1" key="1">
    <citation type="submission" date="2023-11" db="EMBL/GenBank/DDBJ databases">
        <title>Genome assemblies of two species of porcelain crab, Petrolisthes cinctipes and Petrolisthes manimaculis (Anomura: Porcellanidae).</title>
        <authorList>
            <person name="Angst P."/>
        </authorList>
    </citation>
    <scope>NUCLEOTIDE SEQUENCE</scope>
    <source>
        <strain evidence="1">PB745_02</strain>
        <tissue evidence="1">Gill</tissue>
    </source>
</reference>
<protein>
    <submittedName>
        <fullName evidence="1">Uncharacterized protein</fullName>
    </submittedName>
</protein>
<dbReference type="EMBL" id="JAWZYT010004476">
    <property type="protein sequence ID" value="KAK4293700.1"/>
    <property type="molecule type" value="Genomic_DNA"/>
</dbReference>
<evidence type="ECO:0000313" key="2">
    <source>
        <dbReference type="Proteomes" id="UP001292094"/>
    </source>
</evidence>